<dbReference type="OrthoDB" id="3298697at2"/>
<keyword evidence="2" id="KW-1185">Reference proteome</keyword>
<proteinExistence type="predicted"/>
<evidence type="ECO:0000313" key="1">
    <source>
        <dbReference type="EMBL" id="SNY09618.1"/>
    </source>
</evidence>
<sequence length="68" mass="7309">MTLSVSLVGTGKEPLVVRPIDGHPDTAVIRVGADFCLMVRAADIERLSCALDQAREVLTVSARDESKE</sequence>
<evidence type="ECO:0000313" key="2">
    <source>
        <dbReference type="Proteomes" id="UP000219612"/>
    </source>
</evidence>
<organism evidence="1 2">
    <name type="scientific">Paractinoplanes atraurantiacus</name>
    <dbReference type="NCBI Taxonomy" id="1036182"/>
    <lineage>
        <taxon>Bacteria</taxon>
        <taxon>Bacillati</taxon>
        <taxon>Actinomycetota</taxon>
        <taxon>Actinomycetes</taxon>
        <taxon>Micromonosporales</taxon>
        <taxon>Micromonosporaceae</taxon>
        <taxon>Paractinoplanes</taxon>
    </lineage>
</organism>
<reference evidence="1 2" key="1">
    <citation type="submission" date="2017-09" db="EMBL/GenBank/DDBJ databases">
        <authorList>
            <person name="Ehlers B."/>
            <person name="Leendertz F.H."/>
        </authorList>
    </citation>
    <scope>NUCLEOTIDE SEQUENCE [LARGE SCALE GENOMIC DNA]</scope>
    <source>
        <strain evidence="1 2">CGMCC 4.6857</strain>
    </source>
</reference>
<gene>
    <name evidence="1" type="ORF">SAMN05421748_101893</name>
</gene>
<dbReference type="EMBL" id="OBDY01000001">
    <property type="protein sequence ID" value="SNY09618.1"/>
    <property type="molecule type" value="Genomic_DNA"/>
</dbReference>
<dbReference type="AlphaFoldDB" id="A0A285FEC6"/>
<accession>A0A285FEC6</accession>
<protein>
    <submittedName>
        <fullName evidence="1">Uncharacterized protein</fullName>
    </submittedName>
</protein>
<dbReference type="RefSeq" id="WP_097318125.1">
    <property type="nucleotide sequence ID" value="NZ_OBDY01000001.1"/>
</dbReference>
<dbReference type="Proteomes" id="UP000219612">
    <property type="component" value="Unassembled WGS sequence"/>
</dbReference>
<name>A0A285FEC6_9ACTN</name>